<dbReference type="GO" id="GO:0016747">
    <property type="term" value="F:acyltransferase activity, transferring groups other than amino-acyl groups"/>
    <property type="evidence" value="ECO:0007669"/>
    <property type="project" value="InterPro"/>
</dbReference>
<dbReference type="PROSITE" id="PS51186">
    <property type="entry name" value="GNAT"/>
    <property type="match status" value="1"/>
</dbReference>
<sequence>KKSRGLSSLILNFMAQFVKPLEHAYPFIKHSDKWFFIFNGILDALGEEKGTARLQELLIELRERQKHFHLQDYLQKYLREIDEKGFTPKNLYFAEKRFKRWSELNAGADFSAQLFTLNELYETYRLTELENRYPGTRIRYFLDTIFSDSQPEVRQKLTEILRSVRQNNLTYEDRLKLFSEVRNKFKLSEREEFFLSRLSYPHLQPEASAGWLSAHGSGIQQNDVVVTLEDYDGAHYHVRKPISPKEISRLHKIFLEANLPVVFKPEHRYLIAVSERGFVIGGLFYRILDERTVHIEKIVVTGKYRRKGISEGLMREFFSRMQDGKFRYVTTGFFRPEYFYRFGFKIERKYAGLVKDLEERG</sequence>
<dbReference type="InterPro" id="IPR016181">
    <property type="entry name" value="Acyl_CoA_acyltransferase"/>
</dbReference>
<evidence type="ECO:0000259" key="1">
    <source>
        <dbReference type="PROSITE" id="PS51186"/>
    </source>
</evidence>
<dbReference type="AlphaFoldDB" id="A0A7V5UED6"/>
<dbReference type="Gene3D" id="3.40.630.30">
    <property type="match status" value="1"/>
</dbReference>
<feature type="domain" description="N-acetyltransferase" evidence="1">
    <location>
        <begin position="226"/>
        <end position="358"/>
    </location>
</feature>
<evidence type="ECO:0000313" key="2">
    <source>
        <dbReference type="EMBL" id="HHJ52185.1"/>
    </source>
</evidence>
<name>A0A7V5UED6_CALAY</name>
<dbReference type="Pfam" id="PF00583">
    <property type="entry name" value="Acetyltransf_1"/>
    <property type="match status" value="1"/>
</dbReference>
<reference evidence="2" key="1">
    <citation type="journal article" date="2020" name="mSystems">
        <title>Genome- and Community-Level Interaction Insights into Carbon Utilization and Element Cycling Functions of Hydrothermarchaeota in Hydrothermal Sediment.</title>
        <authorList>
            <person name="Zhou Z."/>
            <person name="Liu Y."/>
            <person name="Xu W."/>
            <person name="Pan J."/>
            <person name="Luo Z.H."/>
            <person name="Li M."/>
        </authorList>
    </citation>
    <scope>NUCLEOTIDE SEQUENCE [LARGE SCALE GENOMIC DNA]</scope>
    <source>
        <strain evidence="2">HyVt-527</strain>
    </source>
</reference>
<organism evidence="2">
    <name type="scientific">Caldithrix abyssi</name>
    <dbReference type="NCBI Taxonomy" id="187145"/>
    <lineage>
        <taxon>Bacteria</taxon>
        <taxon>Pseudomonadati</taxon>
        <taxon>Calditrichota</taxon>
        <taxon>Calditrichia</taxon>
        <taxon>Calditrichales</taxon>
        <taxon>Calditrichaceae</taxon>
        <taxon>Caldithrix</taxon>
    </lineage>
</organism>
<proteinExistence type="predicted"/>
<dbReference type="EMBL" id="DROD01000220">
    <property type="protein sequence ID" value="HHJ52185.1"/>
    <property type="molecule type" value="Genomic_DNA"/>
</dbReference>
<comment type="caution">
    <text evidence="2">The sequence shown here is derived from an EMBL/GenBank/DDBJ whole genome shotgun (WGS) entry which is preliminary data.</text>
</comment>
<gene>
    <name evidence="2" type="ORF">ENJ89_03225</name>
</gene>
<accession>A0A7V5UED6</accession>
<dbReference type="SUPFAM" id="SSF55729">
    <property type="entry name" value="Acyl-CoA N-acyltransferases (Nat)"/>
    <property type="match status" value="1"/>
</dbReference>
<dbReference type="InterPro" id="IPR000182">
    <property type="entry name" value="GNAT_dom"/>
</dbReference>
<dbReference type="Proteomes" id="UP000886124">
    <property type="component" value="Unassembled WGS sequence"/>
</dbReference>
<protein>
    <submittedName>
        <fullName evidence="2">N-acetyltransferase</fullName>
    </submittedName>
</protein>
<feature type="non-terminal residue" evidence="2">
    <location>
        <position position="1"/>
    </location>
</feature>
<dbReference type="CDD" id="cd04301">
    <property type="entry name" value="NAT_SF"/>
    <property type="match status" value="1"/>
</dbReference>